<evidence type="ECO:0000256" key="10">
    <source>
        <dbReference type="ARBA" id="ARBA00023204"/>
    </source>
</evidence>
<dbReference type="GO" id="GO:0004674">
    <property type="term" value="F:protein serine/threonine kinase activity"/>
    <property type="evidence" value="ECO:0007669"/>
    <property type="project" value="UniProtKB-KW"/>
</dbReference>
<dbReference type="PROSITE" id="PS00916">
    <property type="entry name" value="PI3_4_KINASE_2"/>
    <property type="match status" value="1"/>
</dbReference>
<dbReference type="CDD" id="cd00892">
    <property type="entry name" value="PIKKc_ATR"/>
    <property type="match status" value="1"/>
</dbReference>
<dbReference type="GO" id="GO:0005634">
    <property type="term" value="C:nucleus"/>
    <property type="evidence" value="ECO:0007669"/>
    <property type="project" value="UniProtKB-SubCell"/>
</dbReference>
<dbReference type="InterPro" id="IPR056802">
    <property type="entry name" value="ATR-like_M-HEAT"/>
</dbReference>
<keyword evidence="8 17" id="KW-0418">Kinase</keyword>
<dbReference type="InterPro" id="IPR012993">
    <property type="entry name" value="UME"/>
</dbReference>
<evidence type="ECO:0000313" key="17">
    <source>
        <dbReference type="EMBL" id="OWK62267.1"/>
    </source>
</evidence>
<dbReference type="Proteomes" id="UP000197619">
    <property type="component" value="Unassembled WGS sequence"/>
</dbReference>
<dbReference type="Gene3D" id="1.25.40.10">
    <property type="entry name" value="Tetratricopeptide repeat domain"/>
    <property type="match status" value="1"/>
</dbReference>
<dbReference type="InterPro" id="IPR003152">
    <property type="entry name" value="FATC_dom"/>
</dbReference>
<dbReference type="GO" id="GO:0000077">
    <property type="term" value="P:DNA damage checkpoint signaling"/>
    <property type="evidence" value="ECO:0007669"/>
    <property type="project" value="TreeGrafter"/>
</dbReference>
<dbReference type="PANTHER" id="PTHR11139:SF69">
    <property type="entry name" value="SERINE_THREONINE-PROTEIN KINASE ATR"/>
    <property type="match status" value="1"/>
</dbReference>
<keyword evidence="10" id="KW-0234">DNA repair</keyword>
<dbReference type="InterPro" id="IPR057564">
    <property type="entry name" value="HEAT_ATR"/>
</dbReference>
<evidence type="ECO:0000256" key="5">
    <source>
        <dbReference type="ARBA" id="ARBA00022679"/>
    </source>
</evidence>
<feature type="domain" description="PI3K/PI4K catalytic" evidence="14">
    <location>
        <begin position="1865"/>
        <end position="2173"/>
    </location>
</feature>
<dbReference type="SMART" id="SM00146">
    <property type="entry name" value="PI3Kc"/>
    <property type="match status" value="1"/>
</dbReference>
<dbReference type="PANTHER" id="PTHR11139">
    <property type="entry name" value="ATAXIA TELANGIECTASIA MUTATED ATM -RELATED"/>
    <property type="match status" value="1"/>
</dbReference>
<dbReference type="EC" id="2.7.11.1" evidence="3"/>
<feature type="domain" description="FATC" evidence="16">
    <location>
        <begin position="2181"/>
        <end position="2213"/>
    </location>
</feature>
<dbReference type="GO" id="GO:0006281">
    <property type="term" value="P:DNA repair"/>
    <property type="evidence" value="ECO:0007669"/>
    <property type="project" value="UniProtKB-KW"/>
</dbReference>
<reference evidence="17 18" key="1">
    <citation type="submission" date="2017-05" db="EMBL/GenBank/DDBJ databases">
        <title>Genome of assembly of the Bengalese finch, Lonchura striata domestica.</title>
        <authorList>
            <person name="Colquitt B.M."/>
            <person name="Brainard M.S."/>
        </authorList>
    </citation>
    <scope>NUCLEOTIDE SEQUENCE [LARGE SCALE GENOMIC DNA]</scope>
    <source>
        <strain evidence="17">White83orange57</strain>
    </source>
</reference>
<dbReference type="InterPro" id="IPR016024">
    <property type="entry name" value="ARM-type_fold"/>
</dbReference>
<dbReference type="Pfam" id="PF02260">
    <property type="entry name" value="FATC"/>
    <property type="match status" value="1"/>
</dbReference>
<keyword evidence="7" id="KW-0227">DNA damage</keyword>
<dbReference type="SMART" id="SM00802">
    <property type="entry name" value="UME"/>
    <property type="match status" value="1"/>
</dbReference>
<dbReference type="Gene3D" id="1.25.10.10">
    <property type="entry name" value="Leucine-rich Repeat Variant"/>
    <property type="match status" value="2"/>
</dbReference>
<dbReference type="FunFam" id="3.30.1010.10:FF:000011">
    <property type="entry name" value="serine/threonine-protein kinase ATR"/>
    <property type="match status" value="1"/>
</dbReference>
<dbReference type="InterPro" id="IPR011990">
    <property type="entry name" value="TPR-like_helical_dom_sf"/>
</dbReference>
<dbReference type="GO" id="GO:0000723">
    <property type="term" value="P:telomere maintenance"/>
    <property type="evidence" value="ECO:0007669"/>
    <property type="project" value="TreeGrafter"/>
</dbReference>
<evidence type="ECO:0000256" key="12">
    <source>
        <dbReference type="ARBA" id="ARBA00024420"/>
    </source>
</evidence>
<dbReference type="InterPro" id="IPR036940">
    <property type="entry name" value="PI3/4_kinase_cat_sf"/>
</dbReference>
<dbReference type="InterPro" id="IPR003151">
    <property type="entry name" value="PIK-rel_kinase_FAT"/>
</dbReference>
<comment type="similarity">
    <text evidence="2">Belongs to the PI3/PI4-kinase family. ATM subfamily.</text>
</comment>
<dbReference type="Pfam" id="PF02259">
    <property type="entry name" value="FAT"/>
    <property type="match status" value="1"/>
</dbReference>
<dbReference type="PROSITE" id="PS51190">
    <property type="entry name" value="FATC"/>
    <property type="match status" value="1"/>
</dbReference>
<dbReference type="Pfam" id="PF25032">
    <property type="entry name" value="N-HEAT_ATR"/>
    <property type="match status" value="1"/>
</dbReference>
<keyword evidence="18" id="KW-1185">Reference proteome</keyword>
<dbReference type="InterPro" id="IPR050517">
    <property type="entry name" value="DDR_Repair_Kinase"/>
</dbReference>
<keyword evidence="9" id="KW-0067">ATP-binding</keyword>
<feature type="compositionally biased region" description="Basic residues" evidence="13">
    <location>
        <begin position="440"/>
        <end position="453"/>
    </location>
</feature>
<dbReference type="InterPro" id="IPR000403">
    <property type="entry name" value="PI3/4_kinase_cat_dom"/>
</dbReference>
<gene>
    <name evidence="17" type="primary">ATR</name>
    <name evidence="17" type="ORF">RLOC_00003803</name>
</gene>
<evidence type="ECO:0000256" key="1">
    <source>
        <dbReference type="ARBA" id="ARBA00004123"/>
    </source>
</evidence>
<dbReference type="SMART" id="SM01343">
    <property type="entry name" value="FATC"/>
    <property type="match status" value="1"/>
</dbReference>
<evidence type="ECO:0000256" key="13">
    <source>
        <dbReference type="SAM" id="MobiDB-lite"/>
    </source>
</evidence>
<evidence type="ECO:0000256" key="2">
    <source>
        <dbReference type="ARBA" id="ARBA00010769"/>
    </source>
</evidence>
<keyword evidence="4" id="KW-0723">Serine/threonine-protein kinase</keyword>
<feature type="region of interest" description="Disordered" evidence="13">
    <location>
        <begin position="420"/>
        <end position="470"/>
    </location>
</feature>
<dbReference type="Pfam" id="PF08064">
    <property type="entry name" value="UME"/>
    <property type="match status" value="1"/>
</dbReference>
<name>A0A218V8A7_9PASE</name>
<feature type="domain" description="FAT" evidence="15">
    <location>
        <begin position="1304"/>
        <end position="1757"/>
    </location>
</feature>
<dbReference type="STRING" id="299123.ENSLSDP00000015794"/>
<keyword evidence="11" id="KW-0539">Nucleus</keyword>
<dbReference type="InterPro" id="IPR014009">
    <property type="entry name" value="PIK_FAT"/>
</dbReference>
<accession>A0A218V8A7</accession>
<evidence type="ECO:0000313" key="18">
    <source>
        <dbReference type="Proteomes" id="UP000197619"/>
    </source>
</evidence>
<evidence type="ECO:0000256" key="3">
    <source>
        <dbReference type="ARBA" id="ARBA00012513"/>
    </source>
</evidence>
<evidence type="ECO:0000256" key="11">
    <source>
        <dbReference type="ARBA" id="ARBA00023242"/>
    </source>
</evidence>
<evidence type="ECO:0000256" key="6">
    <source>
        <dbReference type="ARBA" id="ARBA00022741"/>
    </source>
</evidence>
<dbReference type="Pfam" id="PF00454">
    <property type="entry name" value="PI3_PI4_kinase"/>
    <property type="match status" value="1"/>
</dbReference>
<evidence type="ECO:0000259" key="14">
    <source>
        <dbReference type="PROSITE" id="PS50290"/>
    </source>
</evidence>
<dbReference type="SUPFAM" id="SSF48452">
    <property type="entry name" value="TPR-like"/>
    <property type="match status" value="1"/>
</dbReference>
<comment type="subcellular location">
    <subcellularLocation>
        <location evidence="1">Nucleus</location>
    </subcellularLocation>
</comment>
<evidence type="ECO:0000256" key="8">
    <source>
        <dbReference type="ARBA" id="ARBA00022777"/>
    </source>
</evidence>
<sequence>MAEQGLGMASMIPALRELAGASPEEYNTVVQKPRQILCQFIDRILTDVDVVALELIKKSDSQPSSVMLLDFIQHIMKSSPLMFVNVDGNQEETECSCIEFSNWIITRLLRIAAAPSCNTLHKNICDVICSLLFLFKMKNGSIFEALTKDLLQLFQDLIILHERDTQKHLWGDGLVWPVTVQRFSSNISDKVGYLRLAPLQLMSMPNIEYLEVVLMSILTNIVADIFFFVRQDIILWGIGCSLLEYGSPKVKTLAMKFLVKLIHLGGPPEQLASVFFTVFLEILHSALEMDTEESELFGEPLLLLVRTLLPFEADSYKNIEPVYLNMLLEKLCSWFEGDVFRCLQSEKLKTAFCHILQYFLEFVPTGYESALQIRKARITAICRIFVNVLGTQEEQEYLVSPLYTALKTEAEEIFEEIQQNQLESSDTDGWSSSNDEVPEKRRRLSLPTKHQKKSPAPLIKERGVSHPCNSDTCKNTPSSLDSMVNIQFKWISSDLTTRVVRVCGNLLEAATQIVNLEQVIDRMVKIFDALLYAQVKIPLDDQILDDLCGLLSLPWIYSHPDESSFKPSIWGFGPVVLSQKAAQSFCNLMEDPDKDVRVAFSNCIKNILESLDSEEGFVKELFVSRMKEAYTNAKMSRNNELKDTLIVTTGDIGRASKGELVPFALLHLLHCLLSKSPSVAGAAYTEIRALAAAKAIKLQAFFSQYKKPICQFLVESLHSSQMVVLSAPCQGNELQKETVAHQREMALDMLSEIASVFDFPDLNRFLSRTLQVLLPDLAAKASPAASTLIRTIAKQLNVNRREILINNFKYIFSHLVCSCTKDELERALHYLKNETEIELGSLLRQDYQGLHNELLLRLGEHYQQVFNGLSILASFASQDDPYQGPREITSPEQMALNSLRSLMMLMGPKHISSVRVKMMTTLRTALRYKDDFPELCCRAWDCFVRSLDHSYLGSLLSHVIVVLLPLIHIQPKETTAIFHFLIVENRDAVRDFLHEIYFLPDLPELKEVQVVLQEYRKESSKSTDLQTALQLSMKAIQHENVDVRIHALTSLKETLYRNQEKLIKYVTDSETVEPVISQLVTVLLIGCQDANSQARLLCGECLGELGAIDPGRLDFSTSETQGKHFTFVAGVEDPNFAYGLLMELTRAFLAYADNVRAQDSAAYAIQVRHDLARKVFDCCSIMMKNDYKVTIYLLPHILVYVLLGCSQEDQQEVYMEIMAVLKHDDQSSRRLEDSASDLSQLSTQTVFSMLDHLTQWARHKFQTLIAEKNAGKSSKDRSDLKTSSEDYGEYQNVTRFLDLIPQDTLAVASFRSKAYTRAVMHFESFITEKKQNIQEHLGFLQKLYAAMHEPDGVAGVSAIRKAEPSLKEQILEHESIGLLRDATACYDRAIQLEPDQIIHYHGAVKSMLGLGQLSAVITQVNGALANRLHMLCELEHSIGPMFQQPDGDHSRDSLNWCARIEMTQNSYRAKEPILALRRALLSLSKSQDYSELVGQCWLQSARVARKAGHHQTAYNALLNAGESTLSELYVERAKWLWSKGEVHEALIVLQKGVELCFPENKAPCNSKNQLIHGRAMLLVGRFMEETANFESNAVMKKYKDVTVFLPEWEDGHFYLAKYYDKLMPMVTDNKMEKQGDLIRYIVHHFGRSLQYGNQFIYQSMPRMLSLWLDFGAKAYECDKGRSERVQMKNDLAKINKVITEHTNHLAPYQFLTAFSQLISRICHSHDEVFAVLMVIVAKVFLAYPQQAMWMMTAVSKSSYPMRVNRCKEILNRAIHMKETLAKFIGDATRLTDKLLELCNKPVDGNNSTLSMNIHFKTLKRLVEEPTFSEILIPLQSVMIPTLPSIPGTHANHDPFPGCWAYIAGFDDVVEILASLQKPKKITLKGSDGKSYIMMCKPKDDLRKDCRLMEFNSLINKCLRKDAESRRRELHIRTYAVIPLNDECGIIEWVNNTAGLRNILIKLYKEKGIYMTGKELRQHMLPKSAPLPEKLKMFKEVLLPRHPPLFHEWFLRTFPDPTSWYNSRSAYCRSVAVMSMVGYILGLGDRHGENILFDSFTGECVHVDFNCLFNKGETFEVPEIVPFRLTHNMVNGMGPMGTEGLFRRACEVTLRLMRDQREPLMSVLKTFLHDPLVEWSKPVKGNTKAQVNETGEVVNEKAKTHVLDIEQRLQGVIKTRNRIKGLPLSIEGHVHYLIQEASDDNLLCQMYMGWAPYM</sequence>
<evidence type="ECO:0000256" key="7">
    <source>
        <dbReference type="ARBA" id="ARBA00022763"/>
    </source>
</evidence>
<dbReference type="GO" id="GO:0005694">
    <property type="term" value="C:chromosome"/>
    <property type="evidence" value="ECO:0007669"/>
    <property type="project" value="TreeGrafter"/>
</dbReference>
<evidence type="ECO:0000259" key="16">
    <source>
        <dbReference type="PROSITE" id="PS51190"/>
    </source>
</evidence>
<dbReference type="PROSITE" id="PS51189">
    <property type="entry name" value="FAT"/>
    <property type="match status" value="1"/>
</dbReference>
<dbReference type="Pfam" id="PF23593">
    <property type="entry name" value="HEAT_ATR"/>
    <property type="match status" value="1"/>
</dbReference>
<dbReference type="SUPFAM" id="SSF56112">
    <property type="entry name" value="Protein kinase-like (PK-like)"/>
    <property type="match status" value="1"/>
</dbReference>
<dbReference type="Gene3D" id="1.10.1070.11">
    <property type="entry name" value="Phosphatidylinositol 3-/4-kinase, catalytic domain"/>
    <property type="match status" value="1"/>
</dbReference>
<dbReference type="InterPro" id="IPR011989">
    <property type="entry name" value="ARM-like"/>
</dbReference>
<keyword evidence="5" id="KW-0808">Transferase</keyword>
<dbReference type="Gene3D" id="3.30.1010.10">
    <property type="entry name" value="Phosphatidylinositol 3-kinase Catalytic Subunit, Chain A, domain 4"/>
    <property type="match status" value="1"/>
</dbReference>
<dbReference type="GO" id="GO:0005524">
    <property type="term" value="F:ATP binding"/>
    <property type="evidence" value="ECO:0007669"/>
    <property type="project" value="UniProtKB-KW"/>
</dbReference>
<comment type="caution">
    <text evidence="17">The sequence shown here is derived from an EMBL/GenBank/DDBJ whole genome shotgun (WGS) entry which is preliminary data.</text>
</comment>
<dbReference type="InterPro" id="IPR018936">
    <property type="entry name" value="PI3/4_kinase_CS"/>
</dbReference>
<keyword evidence="6" id="KW-0547">Nucleotide-binding</keyword>
<feature type="compositionally biased region" description="Polar residues" evidence="13">
    <location>
        <begin position="420"/>
        <end position="435"/>
    </location>
</feature>
<dbReference type="Pfam" id="PF25030">
    <property type="entry name" value="M-HEAT_ATR"/>
    <property type="match status" value="1"/>
</dbReference>
<evidence type="ECO:0000259" key="15">
    <source>
        <dbReference type="PROSITE" id="PS51189"/>
    </source>
</evidence>
<protein>
    <recommendedName>
        <fullName evidence="12">Serine/threonine-protein kinase ATR</fullName>
        <ecNumber evidence="3">2.7.11.1</ecNumber>
    </recommendedName>
</protein>
<evidence type="ECO:0000256" key="4">
    <source>
        <dbReference type="ARBA" id="ARBA00022527"/>
    </source>
</evidence>
<dbReference type="PROSITE" id="PS50290">
    <property type="entry name" value="PI3_4_KINASE_3"/>
    <property type="match status" value="1"/>
</dbReference>
<dbReference type="SUPFAM" id="SSF48371">
    <property type="entry name" value="ARM repeat"/>
    <property type="match status" value="1"/>
</dbReference>
<dbReference type="InterPro" id="IPR056803">
    <property type="entry name" value="ATR-like_N-HEAT"/>
</dbReference>
<dbReference type="FunFam" id="1.25.10.10:FF:000149">
    <property type="entry name" value="Serine/threonine-protein kinase ATR"/>
    <property type="match status" value="1"/>
</dbReference>
<evidence type="ECO:0000256" key="9">
    <source>
        <dbReference type="ARBA" id="ARBA00022840"/>
    </source>
</evidence>
<dbReference type="InterPro" id="IPR011009">
    <property type="entry name" value="Kinase-like_dom_sf"/>
</dbReference>
<dbReference type="EMBL" id="MUZQ01000029">
    <property type="protein sequence ID" value="OWK62267.1"/>
    <property type="molecule type" value="Genomic_DNA"/>
</dbReference>
<proteinExistence type="inferred from homology"/>
<dbReference type="FunFam" id="1.10.1070.11:FF:000009">
    <property type="entry name" value="Putative serine/threonine-protein kinase ATR"/>
    <property type="match status" value="1"/>
</dbReference>
<organism evidence="17 18">
    <name type="scientific">Lonchura striata</name>
    <name type="common">white-rumped munia</name>
    <dbReference type="NCBI Taxonomy" id="40157"/>
    <lineage>
        <taxon>Eukaryota</taxon>
        <taxon>Metazoa</taxon>
        <taxon>Chordata</taxon>
        <taxon>Craniata</taxon>
        <taxon>Vertebrata</taxon>
        <taxon>Euteleostomi</taxon>
        <taxon>Archelosauria</taxon>
        <taxon>Archosauria</taxon>
        <taxon>Dinosauria</taxon>
        <taxon>Saurischia</taxon>
        <taxon>Theropoda</taxon>
        <taxon>Coelurosauria</taxon>
        <taxon>Aves</taxon>
        <taxon>Neognathae</taxon>
        <taxon>Neoaves</taxon>
        <taxon>Telluraves</taxon>
        <taxon>Australaves</taxon>
        <taxon>Passeriformes</taxon>
        <taxon>Passeroidea</taxon>
        <taxon>Estrildidae</taxon>
        <taxon>Estrildinae</taxon>
        <taxon>Lonchura</taxon>
    </lineage>
</organism>